<sequence>MKLIRYIVIRYSLYTILLALLLVPLFYLLVQHIMIDNLDEALIFEKNWINKKLQTGSLKDFTSYNNSTTITPATAQPARDSFYSKNIFIPDDQEWVKHRILEAVLHINGQYYHVQIEKSMLEGEDLVKSTLLLQLGFIFFLLIGVFMINRKLSKNIFHPFKDTLNKLSLYRVDNHRVPEFTDTRIIEFQQLNRSLELLLHRNATLYKAQKEFTENASHELQTPLAVIQSKLDLLLQTPVSREQAGLIEELTNGIRKLQKLNRSLLLLTKIENNQFPETEQILLARIIEYNKEQFSGRMKEKKLRLIVQDITTVAVKANSSLIEILVSNLFSNALRHTPHGGTITVSLFNNELSISNTAAGAALDPACIFHRFNKQSADSKSMGLGLQICKKIAELYDYQLNYTFKDGQHCFTVLFS</sequence>
<evidence type="ECO:0000256" key="3">
    <source>
        <dbReference type="ARBA" id="ARBA00022553"/>
    </source>
</evidence>
<dbReference type="GO" id="GO:0000155">
    <property type="term" value="F:phosphorelay sensor kinase activity"/>
    <property type="evidence" value="ECO:0007669"/>
    <property type="project" value="InterPro"/>
</dbReference>
<dbReference type="PANTHER" id="PTHR45453">
    <property type="entry name" value="PHOSPHATE REGULON SENSOR PROTEIN PHOR"/>
    <property type="match status" value="1"/>
</dbReference>
<dbReference type="InterPro" id="IPR005467">
    <property type="entry name" value="His_kinase_dom"/>
</dbReference>
<dbReference type="Proteomes" id="UP000077667">
    <property type="component" value="Chromosome"/>
</dbReference>
<dbReference type="GO" id="GO:0016036">
    <property type="term" value="P:cellular response to phosphate starvation"/>
    <property type="evidence" value="ECO:0007669"/>
    <property type="project" value="TreeGrafter"/>
</dbReference>
<dbReference type="EC" id="2.7.13.3" evidence="2"/>
<dbReference type="Pfam" id="PF00512">
    <property type="entry name" value="HisKA"/>
    <property type="match status" value="1"/>
</dbReference>
<dbReference type="STRING" id="1176587.A8C56_18220"/>
<feature type="domain" description="Histidine kinase" evidence="8">
    <location>
        <begin position="215"/>
        <end position="416"/>
    </location>
</feature>
<dbReference type="OrthoDB" id="1522504at2"/>
<evidence type="ECO:0000256" key="5">
    <source>
        <dbReference type="ARBA" id="ARBA00022777"/>
    </source>
</evidence>
<evidence type="ECO:0000256" key="4">
    <source>
        <dbReference type="ARBA" id="ARBA00022679"/>
    </source>
</evidence>
<dbReference type="SMART" id="SM00387">
    <property type="entry name" value="HATPase_c"/>
    <property type="match status" value="1"/>
</dbReference>
<keyword evidence="6" id="KW-0902">Two-component regulatory system</keyword>
<keyword evidence="7" id="KW-0472">Membrane</keyword>
<comment type="catalytic activity">
    <reaction evidence="1">
        <text>ATP + protein L-histidine = ADP + protein N-phospho-L-histidine.</text>
        <dbReference type="EC" id="2.7.13.3"/>
    </reaction>
</comment>
<evidence type="ECO:0000256" key="6">
    <source>
        <dbReference type="ARBA" id="ARBA00023012"/>
    </source>
</evidence>
<dbReference type="GO" id="GO:0005886">
    <property type="term" value="C:plasma membrane"/>
    <property type="evidence" value="ECO:0007669"/>
    <property type="project" value="TreeGrafter"/>
</dbReference>
<proteinExistence type="predicted"/>
<dbReference type="RefSeq" id="WP_067759240.1">
    <property type="nucleotide sequence ID" value="NZ_CP015772.1"/>
</dbReference>
<dbReference type="Gene3D" id="1.10.287.130">
    <property type="match status" value="1"/>
</dbReference>
<dbReference type="SUPFAM" id="SSF47384">
    <property type="entry name" value="Homodimeric domain of signal transducing histidine kinase"/>
    <property type="match status" value="1"/>
</dbReference>
<dbReference type="Gene3D" id="3.30.565.10">
    <property type="entry name" value="Histidine kinase-like ATPase, C-terminal domain"/>
    <property type="match status" value="1"/>
</dbReference>
<evidence type="ECO:0000313" key="10">
    <source>
        <dbReference type="Proteomes" id="UP000077667"/>
    </source>
</evidence>
<evidence type="ECO:0000256" key="1">
    <source>
        <dbReference type="ARBA" id="ARBA00000085"/>
    </source>
</evidence>
<dbReference type="KEGG" id="nia:A8C56_18220"/>
<accession>A0A1A9I7M1</accession>
<keyword evidence="4" id="KW-0808">Transferase</keyword>
<dbReference type="Pfam" id="PF02518">
    <property type="entry name" value="HATPase_c"/>
    <property type="match status" value="1"/>
</dbReference>
<organism evidence="9 10">
    <name type="scientific">Niabella ginsenosidivorans</name>
    <dbReference type="NCBI Taxonomy" id="1176587"/>
    <lineage>
        <taxon>Bacteria</taxon>
        <taxon>Pseudomonadati</taxon>
        <taxon>Bacteroidota</taxon>
        <taxon>Chitinophagia</taxon>
        <taxon>Chitinophagales</taxon>
        <taxon>Chitinophagaceae</taxon>
        <taxon>Niabella</taxon>
    </lineage>
</organism>
<dbReference type="AlphaFoldDB" id="A0A1A9I7M1"/>
<evidence type="ECO:0000256" key="2">
    <source>
        <dbReference type="ARBA" id="ARBA00012438"/>
    </source>
</evidence>
<dbReference type="InterPro" id="IPR003594">
    <property type="entry name" value="HATPase_dom"/>
</dbReference>
<keyword evidence="3" id="KW-0597">Phosphoprotein</keyword>
<feature type="transmembrane region" description="Helical" evidence="7">
    <location>
        <begin position="12"/>
        <end position="30"/>
    </location>
</feature>
<dbReference type="PROSITE" id="PS50109">
    <property type="entry name" value="HIS_KIN"/>
    <property type="match status" value="1"/>
</dbReference>
<dbReference type="GO" id="GO:0004721">
    <property type="term" value="F:phosphoprotein phosphatase activity"/>
    <property type="evidence" value="ECO:0007669"/>
    <property type="project" value="TreeGrafter"/>
</dbReference>
<dbReference type="InterPro" id="IPR003661">
    <property type="entry name" value="HisK_dim/P_dom"/>
</dbReference>
<keyword evidence="7" id="KW-0812">Transmembrane</keyword>
<evidence type="ECO:0000259" key="8">
    <source>
        <dbReference type="PROSITE" id="PS50109"/>
    </source>
</evidence>
<reference evidence="9 10" key="1">
    <citation type="submission" date="2016-05" db="EMBL/GenBank/DDBJ databases">
        <title>Niabella ginsenosidivorans BS26 whole genome sequencing.</title>
        <authorList>
            <person name="Im W.T."/>
            <person name="Siddiqi M.Z."/>
        </authorList>
    </citation>
    <scope>NUCLEOTIDE SEQUENCE [LARGE SCALE GENOMIC DNA]</scope>
    <source>
        <strain evidence="9 10">BS26</strain>
    </source>
</reference>
<dbReference type="PANTHER" id="PTHR45453:SF1">
    <property type="entry name" value="PHOSPHATE REGULON SENSOR PROTEIN PHOR"/>
    <property type="match status" value="1"/>
</dbReference>
<evidence type="ECO:0000256" key="7">
    <source>
        <dbReference type="SAM" id="Phobius"/>
    </source>
</evidence>
<name>A0A1A9I7M1_9BACT</name>
<dbReference type="SUPFAM" id="SSF55874">
    <property type="entry name" value="ATPase domain of HSP90 chaperone/DNA topoisomerase II/histidine kinase"/>
    <property type="match status" value="1"/>
</dbReference>
<evidence type="ECO:0000313" key="9">
    <source>
        <dbReference type="EMBL" id="ANH82652.1"/>
    </source>
</evidence>
<keyword evidence="10" id="KW-1185">Reference proteome</keyword>
<gene>
    <name evidence="9" type="ORF">A8C56_18220</name>
</gene>
<dbReference type="InterPro" id="IPR036890">
    <property type="entry name" value="HATPase_C_sf"/>
</dbReference>
<dbReference type="SMART" id="SM00388">
    <property type="entry name" value="HisKA"/>
    <property type="match status" value="1"/>
</dbReference>
<dbReference type="InterPro" id="IPR036097">
    <property type="entry name" value="HisK_dim/P_sf"/>
</dbReference>
<keyword evidence="7" id="KW-1133">Transmembrane helix</keyword>
<dbReference type="CDD" id="cd00082">
    <property type="entry name" value="HisKA"/>
    <property type="match status" value="1"/>
</dbReference>
<dbReference type="EMBL" id="CP015772">
    <property type="protein sequence ID" value="ANH82652.1"/>
    <property type="molecule type" value="Genomic_DNA"/>
</dbReference>
<keyword evidence="5 9" id="KW-0418">Kinase</keyword>
<protein>
    <recommendedName>
        <fullName evidence="2">histidine kinase</fullName>
        <ecNumber evidence="2">2.7.13.3</ecNumber>
    </recommendedName>
</protein>
<feature type="transmembrane region" description="Helical" evidence="7">
    <location>
        <begin position="131"/>
        <end position="148"/>
    </location>
</feature>
<dbReference type="InterPro" id="IPR050351">
    <property type="entry name" value="BphY/WalK/GraS-like"/>
</dbReference>